<name>A0AC61L0L6_9EURY</name>
<comment type="caution">
    <text evidence="1">The sequence shown here is derived from an EMBL/GenBank/DDBJ whole genome shotgun (WGS) entry which is preliminary data.</text>
</comment>
<organism evidence="1 2">
    <name type="scientific">Candidatus Methanogaster sp</name>
    <dbReference type="NCBI Taxonomy" id="3386292"/>
    <lineage>
        <taxon>Archaea</taxon>
        <taxon>Methanobacteriati</taxon>
        <taxon>Methanobacteriota</taxon>
        <taxon>Stenosarchaea group</taxon>
        <taxon>Methanomicrobia</taxon>
        <taxon>Methanosarcinales</taxon>
        <taxon>ANME-2 cluster</taxon>
        <taxon>Candidatus Methanogasteraceae</taxon>
        <taxon>Candidatus Methanogaster</taxon>
    </lineage>
</organism>
<reference evidence="1" key="1">
    <citation type="submission" date="2018-01" db="EMBL/GenBank/DDBJ databases">
        <authorList>
            <person name="Krukenberg V."/>
        </authorList>
    </citation>
    <scope>NUCLEOTIDE SEQUENCE</scope>
    <source>
        <strain evidence="1">E20ANME2</strain>
    </source>
</reference>
<dbReference type="EMBL" id="PQXF01000032">
    <property type="protein sequence ID" value="PXF58796.1"/>
    <property type="molecule type" value="Genomic_DNA"/>
</dbReference>
<gene>
    <name evidence="1" type="ORF">C4B59_12630</name>
</gene>
<evidence type="ECO:0000313" key="1">
    <source>
        <dbReference type="EMBL" id="PXF58796.1"/>
    </source>
</evidence>
<dbReference type="Proteomes" id="UP000248329">
    <property type="component" value="Unassembled WGS sequence"/>
</dbReference>
<proteinExistence type="predicted"/>
<accession>A0AC61L0L6</accession>
<evidence type="ECO:0000313" key="2">
    <source>
        <dbReference type="Proteomes" id="UP000248329"/>
    </source>
</evidence>
<protein>
    <submittedName>
        <fullName evidence="1">Uncharacterized protein</fullName>
    </submittedName>
</protein>
<sequence>MVEMLALRMWLRRYPLPDAYQAMLCRIPDRSRQPDPRWDVSRDGSGTPLDALMILQAVAEGTEVS</sequence>